<protein>
    <recommendedName>
        <fullName evidence="12">Ionotropic glutamate receptor L-glutamate and glycine-binding domain-containing protein</fullName>
    </recommendedName>
</protein>
<keyword evidence="10" id="KW-0407">Ion channel</keyword>
<evidence type="ECO:0000256" key="6">
    <source>
        <dbReference type="ARBA" id="ARBA00023136"/>
    </source>
</evidence>
<dbReference type="GO" id="GO:0015276">
    <property type="term" value="F:ligand-gated monoatomic ion channel activity"/>
    <property type="evidence" value="ECO:0007669"/>
    <property type="project" value="InterPro"/>
</dbReference>
<gene>
    <name evidence="13" type="ORF">LOTGIDRAFT_58059</name>
</gene>
<dbReference type="OMA" id="FWRACAE"/>
<evidence type="ECO:0000256" key="9">
    <source>
        <dbReference type="ARBA" id="ARBA00023286"/>
    </source>
</evidence>
<evidence type="ECO:0000259" key="12">
    <source>
        <dbReference type="SMART" id="SM00918"/>
    </source>
</evidence>
<feature type="domain" description="Ionotropic glutamate receptor L-glutamate and glycine-binding" evidence="12">
    <location>
        <begin position="1"/>
        <end position="46"/>
    </location>
</feature>
<keyword evidence="9" id="KW-1071">Ligand-gated ion channel</keyword>
<dbReference type="EMBL" id="KB203534">
    <property type="protein sequence ID" value="ESO84325.1"/>
    <property type="molecule type" value="Genomic_DNA"/>
</dbReference>
<keyword evidence="2" id="KW-0813">Transport</keyword>
<keyword evidence="5" id="KW-0406">Ion transport</keyword>
<accession>V3ZPB8</accession>
<dbReference type="InterPro" id="IPR019594">
    <property type="entry name" value="Glu/Gly-bd"/>
</dbReference>
<keyword evidence="3 11" id="KW-0812">Transmembrane</keyword>
<evidence type="ECO:0000256" key="2">
    <source>
        <dbReference type="ARBA" id="ARBA00022448"/>
    </source>
</evidence>
<proteinExistence type="predicted"/>
<dbReference type="RefSeq" id="XP_009064900.1">
    <property type="nucleotide sequence ID" value="XM_009066652.1"/>
</dbReference>
<evidence type="ECO:0000256" key="7">
    <source>
        <dbReference type="ARBA" id="ARBA00023170"/>
    </source>
</evidence>
<keyword evidence="7" id="KW-0675">Receptor</keyword>
<evidence type="ECO:0000256" key="5">
    <source>
        <dbReference type="ARBA" id="ARBA00023065"/>
    </source>
</evidence>
<reference evidence="13 14" key="1">
    <citation type="journal article" date="2013" name="Nature">
        <title>Insights into bilaterian evolution from three spiralian genomes.</title>
        <authorList>
            <person name="Simakov O."/>
            <person name="Marletaz F."/>
            <person name="Cho S.J."/>
            <person name="Edsinger-Gonzales E."/>
            <person name="Havlak P."/>
            <person name="Hellsten U."/>
            <person name="Kuo D.H."/>
            <person name="Larsson T."/>
            <person name="Lv J."/>
            <person name="Arendt D."/>
            <person name="Savage R."/>
            <person name="Osoegawa K."/>
            <person name="de Jong P."/>
            <person name="Grimwood J."/>
            <person name="Chapman J.A."/>
            <person name="Shapiro H."/>
            <person name="Aerts A."/>
            <person name="Otillar R.P."/>
            <person name="Terry A.Y."/>
            <person name="Boore J.L."/>
            <person name="Grigoriev I.V."/>
            <person name="Lindberg D.R."/>
            <person name="Seaver E.C."/>
            <person name="Weisblat D.A."/>
            <person name="Putnam N.H."/>
            <person name="Rokhsar D.S."/>
        </authorList>
    </citation>
    <scope>NUCLEOTIDE SEQUENCE [LARGE SCALE GENOMIC DNA]</scope>
</reference>
<dbReference type="GeneID" id="20251427"/>
<dbReference type="OrthoDB" id="5984008at2759"/>
<evidence type="ECO:0000256" key="10">
    <source>
        <dbReference type="ARBA" id="ARBA00023303"/>
    </source>
</evidence>
<dbReference type="InterPro" id="IPR015683">
    <property type="entry name" value="Ionotropic_Glu_rcpt"/>
</dbReference>
<sequence>GLAIDVLKKVTENLGLRYTIELQEDDLPGQKMPNGSWNGLVERLIERKVDVGGPLHITSDRERVLDFTKPIVNSGISYLIKEARVQARSISLIFEPFSTEVWLTLLIAFIIISILFYTICRVSPY</sequence>
<keyword evidence="6 11" id="KW-0472">Membrane</keyword>
<dbReference type="STRING" id="225164.V3ZPB8"/>
<dbReference type="SMART" id="SM00918">
    <property type="entry name" value="Lig_chan-Glu_bd"/>
    <property type="match status" value="1"/>
</dbReference>
<dbReference type="Gene3D" id="3.40.190.10">
    <property type="entry name" value="Periplasmic binding protein-like II"/>
    <property type="match status" value="1"/>
</dbReference>
<dbReference type="Proteomes" id="UP000030746">
    <property type="component" value="Unassembled WGS sequence"/>
</dbReference>
<name>V3ZPB8_LOTGI</name>
<evidence type="ECO:0000313" key="13">
    <source>
        <dbReference type="EMBL" id="ESO84325.1"/>
    </source>
</evidence>
<dbReference type="CTD" id="20251427"/>
<dbReference type="Gene3D" id="1.10.287.70">
    <property type="match status" value="1"/>
</dbReference>
<evidence type="ECO:0000256" key="11">
    <source>
        <dbReference type="SAM" id="Phobius"/>
    </source>
</evidence>
<feature type="non-terminal residue" evidence="13">
    <location>
        <position position="1"/>
    </location>
</feature>
<organism evidence="13 14">
    <name type="scientific">Lottia gigantea</name>
    <name type="common">Giant owl limpet</name>
    <dbReference type="NCBI Taxonomy" id="225164"/>
    <lineage>
        <taxon>Eukaryota</taxon>
        <taxon>Metazoa</taxon>
        <taxon>Spiralia</taxon>
        <taxon>Lophotrochozoa</taxon>
        <taxon>Mollusca</taxon>
        <taxon>Gastropoda</taxon>
        <taxon>Patellogastropoda</taxon>
        <taxon>Lottioidea</taxon>
        <taxon>Lottiidae</taxon>
        <taxon>Lottia</taxon>
    </lineage>
</organism>
<evidence type="ECO:0000256" key="8">
    <source>
        <dbReference type="ARBA" id="ARBA00023180"/>
    </source>
</evidence>
<dbReference type="AlphaFoldDB" id="V3ZPB8"/>
<evidence type="ECO:0000313" key="14">
    <source>
        <dbReference type="Proteomes" id="UP000030746"/>
    </source>
</evidence>
<feature type="transmembrane region" description="Helical" evidence="11">
    <location>
        <begin position="101"/>
        <end position="120"/>
    </location>
</feature>
<feature type="non-terminal residue" evidence="13">
    <location>
        <position position="125"/>
    </location>
</feature>
<keyword evidence="4 11" id="KW-1133">Transmembrane helix</keyword>
<evidence type="ECO:0000256" key="4">
    <source>
        <dbReference type="ARBA" id="ARBA00022989"/>
    </source>
</evidence>
<dbReference type="Pfam" id="PF10613">
    <property type="entry name" value="Lig_chan-Glu_bd"/>
    <property type="match status" value="1"/>
</dbReference>
<dbReference type="HOGENOM" id="CLU_1998245_0_0_1"/>
<evidence type="ECO:0000256" key="3">
    <source>
        <dbReference type="ARBA" id="ARBA00022692"/>
    </source>
</evidence>
<keyword evidence="14" id="KW-1185">Reference proteome</keyword>
<evidence type="ECO:0000256" key="1">
    <source>
        <dbReference type="ARBA" id="ARBA00004141"/>
    </source>
</evidence>
<keyword evidence="8" id="KW-0325">Glycoprotein</keyword>
<dbReference type="GO" id="GO:0016020">
    <property type="term" value="C:membrane"/>
    <property type="evidence" value="ECO:0007669"/>
    <property type="project" value="UniProtKB-SubCell"/>
</dbReference>
<dbReference type="SUPFAM" id="SSF53850">
    <property type="entry name" value="Periplasmic binding protein-like II"/>
    <property type="match status" value="1"/>
</dbReference>
<dbReference type="PANTHER" id="PTHR18966">
    <property type="entry name" value="IONOTROPIC GLUTAMATE RECEPTOR"/>
    <property type="match status" value="1"/>
</dbReference>
<comment type="subcellular location">
    <subcellularLocation>
        <location evidence="1">Membrane</location>
        <topology evidence="1">Multi-pass membrane protein</topology>
    </subcellularLocation>
</comment>
<dbReference type="KEGG" id="lgi:LOTGIDRAFT_58059"/>